<dbReference type="CDD" id="cd02553">
    <property type="entry name" value="PseudoU_synth_RsuA"/>
    <property type="match status" value="1"/>
</dbReference>
<feature type="domain" description="RNA-binding S4" evidence="10">
    <location>
        <begin position="6"/>
        <end position="38"/>
    </location>
</feature>
<evidence type="ECO:0000313" key="11">
    <source>
        <dbReference type="EMBL" id="MDQ0447566.1"/>
    </source>
</evidence>
<proteinExistence type="inferred from homology"/>
<organism evidence="11 12">
    <name type="scientific">Methylobacterium aerolatum</name>
    <dbReference type="NCBI Taxonomy" id="418708"/>
    <lineage>
        <taxon>Bacteria</taxon>
        <taxon>Pseudomonadati</taxon>
        <taxon>Pseudomonadota</taxon>
        <taxon>Alphaproteobacteria</taxon>
        <taxon>Hyphomicrobiales</taxon>
        <taxon>Methylobacteriaceae</taxon>
        <taxon>Methylobacterium</taxon>
    </lineage>
</organism>
<evidence type="ECO:0000256" key="8">
    <source>
        <dbReference type="RuleBase" id="RU003887"/>
    </source>
</evidence>
<dbReference type="InterPro" id="IPR020103">
    <property type="entry name" value="PsdUridine_synth_cat_dom_sf"/>
</dbReference>
<gene>
    <name evidence="11" type="ORF">QO012_002066</name>
</gene>
<dbReference type="Gene3D" id="3.10.290.10">
    <property type="entry name" value="RNA-binding S4 domain"/>
    <property type="match status" value="1"/>
</dbReference>
<sequence>MSAKSVRLDKLLANLGYGSRREIQGLARMGGIRLDGAELGDAGGRIPLDPDLPARLTVEDEPLDPLPGLCLMLHKPLGVTCSHKEAGPLVYSLLPERWRRREPPLSTVGRLDKETSGLLLLTDDGALLHRIISPKANVAKRYQVTLARPLDGSEAAALASGTLMLEGEDRPLLPVAMEARDAIHCAVTLTEGRYHQVRRMFAALGNHVEALHRDRVGALDMPEDLAAGEFRVLDAAGIAAVFAAAPPVSVEP</sequence>
<dbReference type="SUPFAM" id="SSF55120">
    <property type="entry name" value="Pseudouridine synthase"/>
    <property type="match status" value="1"/>
</dbReference>
<dbReference type="Proteomes" id="UP001231124">
    <property type="component" value="Unassembled WGS sequence"/>
</dbReference>
<evidence type="ECO:0000259" key="10">
    <source>
        <dbReference type="Pfam" id="PF01479"/>
    </source>
</evidence>
<dbReference type="RefSeq" id="WP_238202653.1">
    <property type="nucleotide sequence ID" value="NZ_BPQE01000011.1"/>
</dbReference>
<evidence type="ECO:0000313" key="12">
    <source>
        <dbReference type="Proteomes" id="UP001231124"/>
    </source>
</evidence>
<dbReference type="CDD" id="cd00165">
    <property type="entry name" value="S4"/>
    <property type="match status" value="1"/>
</dbReference>
<protein>
    <recommendedName>
        <fullName evidence="8">Pseudouridine synthase</fullName>
        <ecNumber evidence="8">5.4.99.-</ecNumber>
    </recommendedName>
</protein>
<evidence type="ECO:0000256" key="4">
    <source>
        <dbReference type="ARBA" id="ARBA00023235"/>
    </source>
</evidence>
<dbReference type="Gene3D" id="3.30.70.1560">
    <property type="entry name" value="Alpha-L RNA-binding motif"/>
    <property type="match status" value="1"/>
</dbReference>
<dbReference type="PROSITE" id="PS01149">
    <property type="entry name" value="PSI_RSU"/>
    <property type="match status" value="1"/>
</dbReference>
<evidence type="ECO:0000256" key="3">
    <source>
        <dbReference type="ARBA" id="ARBA00022884"/>
    </source>
</evidence>
<dbReference type="PANTHER" id="PTHR47683:SF4">
    <property type="entry name" value="PSEUDOURIDINE SYNTHASE"/>
    <property type="match status" value="1"/>
</dbReference>
<comment type="similarity">
    <text evidence="2 8">Belongs to the pseudouridine synthase RsuA family.</text>
</comment>
<evidence type="ECO:0000259" key="9">
    <source>
        <dbReference type="Pfam" id="PF00849"/>
    </source>
</evidence>
<comment type="caution">
    <text evidence="11">The sequence shown here is derived from an EMBL/GenBank/DDBJ whole genome shotgun (WGS) entry which is preliminary data.</text>
</comment>
<dbReference type="SUPFAM" id="SSF55174">
    <property type="entry name" value="Alpha-L RNA-binding motif"/>
    <property type="match status" value="1"/>
</dbReference>
<dbReference type="PROSITE" id="PS50889">
    <property type="entry name" value="S4"/>
    <property type="match status" value="1"/>
</dbReference>
<accession>A0ABU0I1G0</accession>
<dbReference type="InterPro" id="IPR050343">
    <property type="entry name" value="RsuA_PseudoU_synthase"/>
</dbReference>
<dbReference type="InterPro" id="IPR018496">
    <property type="entry name" value="PsdUridine_synth_RsuA/RluB_CS"/>
</dbReference>
<dbReference type="InterPro" id="IPR042092">
    <property type="entry name" value="PsdUridine_s_RsuA/RluB/E/F_cat"/>
</dbReference>
<comment type="function">
    <text evidence="6">Responsible for synthesis of pseudouridine from uracil-516 in 16S ribosomal RNA.</text>
</comment>
<evidence type="ECO:0000256" key="5">
    <source>
        <dbReference type="ARBA" id="ARBA00036749"/>
    </source>
</evidence>
<comment type="catalytic activity">
    <reaction evidence="1">
        <text>a uridine in RNA = a pseudouridine in RNA</text>
        <dbReference type="Rhea" id="RHEA:48348"/>
        <dbReference type="Rhea" id="RHEA-COMP:12068"/>
        <dbReference type="Rhea" id="RHEA-COMP:12069"/>
        <dbReference type="ChEBI" id="CHEBI:65314"/>
        <dbReference type="ChEBI" id="CHEBI:65315"/>
    </reaction>
</comment>
<dbReference type="Gene3D" id="3.30.70.580">
    <property type="entry name" value="Pseudouridine synthase I, catalytic domain, N-terminal subdomain"/>
    <property type="match status" value="1"/>
</dbReference>
<dbReference type="InterPro" id="IPR036986">
    <property type="entry name" value="S4_RNA-bd_sf"/>
</dbReference>
<evidence type="ECO:0000256" key="1">
    <source>
        <dbReference type="ARBA" id="ARBA00000073"/>
    </source>
</evidence>
<reference evidence="11 12" key="1">
    <citation type="submission" date="2023-07" db="EMBL/GenBank/DDBJ databases">
        <title>Genomic Encyclopedia of Type Strains, Phase IV (KMG-IV): sequencing the most valuable type-strain genomes for metagenomic binning, comparative biology and taxonomic classification.</title>
        <authorList>
            <person name="Goeker M."/>
        </authorList>
    </citation>
    <scope>NUCLEOTIDE SEQUENCE [LARGE SCALE GENOMIC DNA]</scope>
    <source>
        <strain evidence="11 12">DSM 19013</strain>
    </source>
</reference>
<dbReference type="InterPro" id="IPR002942">
    <property type="entry name" value="S4_RNA-bd"/>
</dbReference>
<dbReference type="InterPro" id="IPR006145">
    <property type="entry name" value="PsdUridine_synth_RsuA/RluA"/>
</dbReference>
<dbReference type="InterPro" id="IPR020094">
    <property type="entry name" value="TruA/RsuA/RluB/E/F_N"/>
</dbReference>
<feature type="domain" description="Pseudouridine synthase RsuA/RluA-like" evidence="9">
    <location>
        <begin position="71"/>
        <end position="203"/>
    </location>
</feature>
<dbReference type="PANTHER" id="PTHR47683">
    <property type="entry name" value="PSEUDOURIDINE SYNTHASE FAMILY PROTEIN-RELATED"/>
    <property type="match status" value="1"/>
</dbReference>
<dbReference type="GO" id="GO:0160136">
    <property type="term" value="F:16S rRNA pseudouridine(516) synthase activity"/>
    <property type="evidence" value="ECO:0007669"/>
    <property type="project" value="UniProtKB-EC"/>
</dbReference>
<evidence type="ECO:0000256" key="2">
    <source>
        <dbReference type="ARBA" id="ARBA00008348"/>
    </source>
</evidence>
<keyword evidence="3 7" id="KW-0694">RNA-binding</keyword>
<dbReference type="Pfam" id="PF01479">
    <property type="entry name" value="S4"/>
    <property type="match status" value="1"/>
</dbReference>
<dbReference type="NCBIfam" id="TIGR00093">
    <property type="entry name" value="pseudouridine synthase"/>
    <property type="match status" value="1"/>
</dbReference>
<evidence type="ECO:0000256" key="6">
    <source>
        <dbReference type="ARBA" id="ARBA00037590"/>
    </source>
</evidence>
<dbReference type="EMBL" id="JAUSVP010000005">
    <property type="protein sequence ID" value="MDQ0447566.1"/>
    <property type="molecule type" value="Genomic_DNA"/>
</dbReference>
<keyword evidence="4 8" id="KW-0413">Isomerase</keyword>
<keyword evidence="12" id="KW-1185">Reference proteome</keyword>
<dbReference type="Pfam" id="PF00849">
    <property type="entry name" value="PseudoU_synth_2"/>
    <property type="match status" value="1"/>
</dbReference>
<dbReference type="InterPro" id="IPR000748">
    <property type="entry name" value="PsdUridine_synth_RsuA/RluB/E/F"/>
</dbReference>
<dbReference type="EC" id="5.4.99.-" evidence="8"/>
<name>A0ABU0I1G0_9HYPH</name>
<comment type="catalytic activity">
    <reaction evidence="5">
        <text>uridine(516) in 16S rRNA = pseudouridine(516) in 16S rRNA</text>
        <dbReference type="Rhea" id="RHEA:38867"/>
        <dbReference type="Rhea" id="RHEA-COMP:10089"/>
        <dbReference type="Rhea" id="RHEA-COMP:10090"/>
        <dbReference type="ChEBI" id="CHEBI:65314"/>
        <dbReference type="ChEBI" id="CHEBI:65315"/>
        <dbReference type="EC" id="5.4.99.19"/>
    </reaction>
</comment>
<evidence type="ECO:0000256" key="7">
    <source>
        <dbReference type="PROSITE-ProRule" id="PRU00182"/>
    </source>
</evidence>